<protein>
    <recommendedName>
        <fullName evidence="3">DUF4861 domain-containing protein</fullName>
    </recommendedName>
</protein>
<dbReference type="AlphaFoldDB" id="A0A7X2ZQU9"/>
<reference evidence="1 2" key="1">
    <citation type="journal article" date="2019" name="Mar. Drugs">
        <title>Comparative Genomics and CAZyme Genome Repertoires of Marine Zobellia amurskyensis KMM 3526(T) and Zobellia laminariae KMM 3676(T).</title>
        <authorList>
            <person name="Chernysheva N."/>
            <person name="Bystritskaya E."/>
            <person name="Stenkova A."/>
            <person name="Golovkin I."/>
            <person name="Nedashkovskaya O."/>
            <person name="Isaeva M."/>
        </authorList>
    </citation>
    <scope>NUCLEOTIDE SEQUENCE [LARGE SCALE GENOMIC DNA]</scope>
    <source>
        <strain evidence="1 2">KMM 3526</strain>
    </source>
</reference>
<accession>A0A7X2ZQU9</accession>
<comment type="caution">
    <text evidence="1">The sequence shown here is derived from an EMBL/GenBank/DDBJ whole genome shotgun (WGS) entry which is preliminary data.</text>
</comment>
<organism evidence="1 2">
    <name type="scientific">Zobellia amurskyensis</name>
    <dbReference type="NCBI Taxonomy" id="248905"/>
    <lineage>
        <taxon>Bacteria</taxon>
        <taxon>Pseudomonadati</taxon>
        <taxon>Bacteroidota</taxon>
        <taxon>Flavobacteriia</taxon>
        <taxon>Flavobacteriales</taxon>
        <taxon>Flavobacteriaceae</taxon>
        <taxon>Zobellia</taxon>
    </lineage>
</organism>
<evidence type="ECO:0000313" key="2">
    <source>
        <dbReference type="Proteomes" id="UP000540519"/>
    </source>
</evidence>
<evidence type="ECO:0008006" key="3">
    <source>
        <dbReference type="Google" id="ProtNLM"/>
    </source>
</evidence>
<name>A0A7X2ZQU9_9FLAO</name>
<dbReference type="OrthoDB" id="1405334at2"/>
<gene>
    <name evidence="1" type="ORF">D9O36_02545</name>
</gene>
<dbReference type="RefSeq" id="WP_155598710.1">
    <property type="nucleotide sequence ID" value="NZ_RCNR01000003.1"/>
</dbReference>
<evidence type="ECO:0000313" key="1">
    <source>
        <dbReference type="EMBL" id="MUH34710.1"/>
    </source>
</evidence>
<dbReference type="PROSITE" id="PS51257">
    <property type="entry name" value="PROKAR_LIPOPROTEIN"/>
    <property type="match status" value="1"/>
</dbReference>
<keyword evidence="2" id="KW-1185">Reference proteome</keyword>
<sequence length="396" mass="45877">MRKLVGYIFLVLFLVSCSKLENLPTIVVSETEGLNRPLAYINTKLSLGRELLANEMLVAIDPKDGSTILMDVKRSVESKNPFEYAVIFPVQMEANQTKKIKLQINKKESTSFPVDTVLSEDNLEVENSYYKATFSSEDDQRGGQINGIYLKNFKNQVLKRSHIAMHWAPNFSKSSSELYFNLEDLQTDSKHHIEIEKYRVVKERSGITDSVPEILIEGRYEFYDKLPYFLFESSMTVQREVELNLLRNDEMTMDSLFTHLAYTKEDGTITHLNLYSDELDVLEENHVSDDAEWLAFYNLDKGYGFGSIRLEYNNTNVNGEPSPTHNPYTKITKSSNNGRYWNRVLSDTIQRFPVGSRYYEKNAYLIFSVNEENPDKEIREFAQRLKHPLLVDVVKD</sequence>
<dbReference type="Proteomes" id="UP000540519">
    <property type="component" value="Unassembled WGS sequence"/>
</dbReference>
<dbReference type="EMBL" id="RCNR01000003">
    <property type="protein sequence ID" value="MUH34710.1"/>
    <property type="molecule type" value="Genomic_DNA"/>
</dbReference>
<proteinExistence type="predicted"/>